<dbReference type="RefSeq" id="WP_268618423.1">
    <property type="nucleotide sequence ID" value="NZ_JAMDMX010000171.1"/>
</dbReference>
<dbReference type="InterPro" id="IPR013830">
    <property type="entry name" value="SGNH_hydro"/>
</dbReference>
<dbReference type="EMBL" id="JAMDMX010000171">
    <property type="protein sequence ID" value="MCY9697848.1"/>
    <property type="molecule type" value="Genomic_DNA"/>
</dbReference>
<dbReference type="GO" id="GO:0016787">
    <property type="term" value="F:hydrolase activity"/>
    <property type="evidence" value="ECO:0007669"/>
    <property type="project" value="UniProtKB-KW"/>
</dbReference>
<keyword evidence="2" id="KW-0378">Hydrolase</keyword>
<protein>
    <submittedName>
        <fullName evidence="2">SGNH/GDSL hydrolase family protein</fullName>
    </submittedName>
</protein>
<evidence type="ECO:0000259" key="1">
    <source>
        <dbReference type="Pfam" id="PF13472"/>
    </source>
</evidence>
<evidence type="ECO:0000313" key="2">
    <source>
        <dbReference type="EMBL" id="MCY9697848.1"/>
    </source>
</evidence>
<dbReference type="PANTHER" id="PTHR30383:SF5">
    <property type="entry name" value="SGNH HYDROLASE-TYPE ESTERASE DOMAIN-CONTAINING PROTEIN"/>
    <property type="match status" value="1"/>
</dbReference>
<dbReference type="SUPFAM" id="SSF52266">
    <property type="entry name" value="SGNH hydrolase"/>
    <property type="match status" value="1"/>
</dbReference>
<dbReference type="Pfam" id="PF13472">
    <property type="entry name" value="Lipase_GDSL_2"/>
    <property type="match status" value="1"/>
</dbReference>
<organism evidence="2 3">
    <name type="scientific">Paenibacillus alginolyticus</name>
    <dbReference type="NCBI Taxonomy" id="59839"/>
    <lineage>
        <taxon>Bacteria</taxon>
        <taxon>Bacillati</taxon>
        <taxon>Bacillota</taxon>
        <taxon>Bacilli</taxon>
        <taxon>Bacillales</taxon>
        <taxon>Paenibacillaceae</taxon>
        <taxon>Paenibacillus</taxon>
    </lineage>
</organism>
<dbReference type="PANTHER" id="PTHR30383">
    <property type="entry name" value="THIOESTERASE 1/PROTEASE 1/LYSOPHOSPHOLIPASE L1"/>
    <property type="match status" value="1"/>
</dbReference>
<feature type="domain" description="SGNH hydrolase-type esterase" evidence="1">
    <location>
        <begin position="19"/>
        <end position="221"/>
    </location>
</feature>
<dbReference type="Proteomes" id="UP001527099">
    <property type="component" value="Unassembled WGS sequence"/>
</dbReference>
<evidence type="ECO:0000313" key="3">
    <source>
        <dbReference type="Proteomes" id="UP001527099"/>
    </source>
</evidence>
<dbReference type="CDD" id="cd01834">
    <property type="entry name" value="SGNH_hydrolase_like_2"/>
    <property type="match status" value="1"/>
</dbReference>
<name>A0ABT4GPB3_9BACL</name>
<dbReference type="InterPro" id="IPR051532">
    <property type="entry name" value="Ester_Hydrolysis_Enzymes"/>
</dbReference>
<dbReference type="Gene3D" id="3.40.50.1110">
    <property type="entry name" value="SGNH hydrolase"/>
    <property type="match status" value="1"/>
</dbReference>
<sequence length="303" mass="34434">MTRIEGKELQITDGKRIVFLGDSITDEGTYITYLAAYFEQHMPDTSPTFINLGISSETASGLTEADHPFPRPCIHDRLARALQESKPDWVVVGYGMNDGIYAPYSTERFQAYQNGILSAVRMIHQFGAKAIVMTPPPFDPKSMSHDALLPDGQENYSYKEPYEHYNDVIRSYANWLLTLDSTADAVVNIFDPLLQHREHEREMNPSYRSGDGIHPNSEGHWVIAKTLLKCLFQIAVEQMPDFVEQPDKSQLFQLILQRQQLLSSSWKEHVGHTNPNKKEALPLEAALRKGEEITKQIRMIAEA</sequence>
<dbReference type="InterPro" id="IPR036514">
    <property type="entry name" value="SGNH_hydro_sf"/>
</dbReference>
<accession>A0ABT4GPB3</accession>
<proteinExistence type="predicted"/>
<keyword evidence="3" id="KW-1185">Reference proteome</keyword>
<gene>
    <name evidence="2" type="ORF">M5X19_34075</name>
</gene>
<reference evidence="2 3" key="1">
    <citation type="submission" date="2022-05" db="EMBL/GenBank/DDBJ databases">
        <title>Genome Sequencing of Bee-Associated Microbes.</title>
        <authorList>
            <person name="Dunlap C."/>
        </authorList>
    </citation>
    <scope>NUCLEOTIDE SEQUENCE [LARGE SCALE GENOMIC DNA]</scope>
    <source>
        <strain evidence="2 3">NRRL B-14421</strain>
    </source>
</reference>
<comment type="caution">
    <text evidence="2">The sequence shown here is derived from an EMBL/GenBank/DDBJ whole genome shotgun (WGS) entry which is preliminary data.</text>
</comment>